<feature type="region of interest" description="Disordered" evidence="5">
    <location>
        <begin position="85"/>
        <end position="109"/>
    </location>
</feature>
<evidence type="ECO:0000259" key="7">
    <source>
        <dbReference type="PROSITE" id="PS50261"/>
    </source>
</evidence>
<dbReference type="EMBL" id="JAEAOA010001951">
    <property type="protein sequence ID" value="KAK3585987.1"/>
    <property type="molecule type" value="Genomic_DNA"/>
</dbReference>
<evidence type="ECO:0000313" key="8">
    <source>
        <dbReference type="EMBL" id="KAK3585987.1"/>
    </source>
</evidence>
<keyword evidence="2 6" id="KW-0812">Transmembrane</keyword>
<evidence type="ECO:0000256" key="4">
    <source>
        <dbReference type="ARBA" id="ARBA00023136"/>
    </source>
</evidence>
<evidence type="ECO:0000256" key="2">
    <source>
        <dbReference type="ARBA" id="ARBA00022692"/>
    </source>
</evidence>
<evidence type="ECO:0000313" key="9">
    <source>
        <dbReference type="Proteomes" id="UP001195483"/>
    </source>
</evidence>
<protein>
    <recommendedName>
        <fullName evidence="7">G-protein coupled receptors family 2 profile 2 domain-containing protein</fullName>
    </recommendedName>
</protein>
<dbReference type="Pfam" id="PF00002">
    <property type="entry name" value="7tm_2"/>
    <property type="match status" value="1"/>
</dbReference>
<sequence length="109" mass="12176">MRTFLGVQINARKTEREKFKSSVKAAVVLLPLLGITWVFGVLAINADTVVFQYAFALLNSLQGLFIFLFHVVFNDEVKLACGRHSSKLKPVRTSSSSEDLSELNKFRVG</sequence>
<dbReference type="PANTHER" id="PTHR12011:SF471">
    <property type="entry name" value="G-PROTEIN COUPLED RECEPTORS FAMILY 2 PROFILE 2 DOMAIN-CONTAINING PROTEIN"/>
    <property type="match status" value="1"/>
</dbReference>
<evidence type="ECO:0000256" key="1">
    <source>
        <dbReference type="ARBA" id="ARBA00004141"/>
    </source>
</evidence>
<name>A0AAE0S695_9BIVA</name>
<dbReference type="InterPro" id="IPR000832">
    <property type="entry name" value="GPCR_2_secretin-like"/>
</dbReference>
<dbReference type="PROSITE" id="PS50261">
    <property type="entry name" value="G_PROTEIN_RECEP_F2_4"/>
    <property type="match status" value="1"/>
</dbReference>
<dbReference type="Proteomes" id="UP001195483">
    <property type="component" value="Unassembled WGS sequence"/>
</dbReference>
<reference evidence="8" key="3">
    <citation type="submission" date="2023-05" db="EMBL/GenBank/DDBJ databases">
        <authorList>
            <person name="Smith C.H."/>
        </authorList>
    </citation>
    <scope>NUCLEOTIDE SEQUENCE</scope>
    <source>
        <strain evidence="8">CHS0354</strain>
        <tissue evidence="8">Mantle</tissue>
    </source>
</reference>
<feature type="transmembrane region" description="Helical" evidence="6">
    <location>
        <begin position="21"/>
        <end position="44"/>
    </location>
</feature>
<reference evidence="8" key="2">
    <citation type="journal article" date="2021" name="Genome Biol. Evol.">
        <title>Developing a high-quality reference genome for a parasitic bivalve with doubly uniparental inheritance (Bivalvia: Unionida).</title>
        <authorList>
            <person name="Smith C.H."/>
        </authorList>
    </citation>
    <scope>NUCLEOTIDE SEQUENCE</scope>
    <source>
        <strain evidence="8">CHS0354</strain>
        <tissue evidence="8">Mantle</tissue>
    </source>
</reference>
<dbReference type="PANTHER" id="PTHR12011">
    <property type="entry name" value="ADHESION G-PROTEIN COUPLED RECEPTOR"/>
    <property type="match status" value="1"/>
</dbReference>
<dbReference type="GO" id="GO:0007166">
    <property type="term" value="P:cell surface receptor signaling pathway"/>
    <property type="evidence" value="ECO:0007669"/>
    <property type="project" value="InterPro"/>
</dbReference>
<evidence type="ECO:0000256" key="3">
    <source>
        <dbReference type="ARBA" id="ARBA00022989"/>
    </source>
</evidence>
<keyword evidence="3 6" id="KW-1133">Transmembrane helix</keyword>
<proteinExistence type="predicted"/>
<reference evidence="8" key="1">
    <citation type="journal article" date="2021" name="Genome Biol. Evol.">
        <title>A High-Quality Reference Genome for a Parasitic Bivalve with Doubly Uniparental Inheritance (Bivalvia: Unionida).</title>
        <authorList>
            <person name="Smith C.H."/>
        </authorList>
    </citation>
    <scope>NUCLEOTIDE SEQUENCE</scope>
    <source>
        <strain evidence="8">CHS0354</strain>
    </source>
</reference>
<comment type="subcellular location">
    <subcellularLocation>
        <location evidence="1">Membrane</location>
        <topology evidence="1">Multi-pass membrane protein</topology>
    </subcellularLocation>
</comment>
<keyword evidence="9" id="KW-1185">Reference proteome</keyword>
<comment type="caution">
    <text evidence="8">The sequence shown here is derived from an EMBL/GenBank/DDBJ whole genome shotgun (WGS) entry which is preliminary data.</text>
</comment>
<feature type="transmembrane region" description="Helical" evidence="6">
    <location>
        <begin position="50"/>
        <end position="73"/>
    </location>
</feature>
<accession>A0AAE0S695</accession>
<gene>
    <name evidence="8" type="ORF">CHS0354_033103</name>
</gene>
<dbReference type="GO" id="GO:0007189">
    <property type="term" value="P:adenylate cyclase-activating G protein-coupled receptor signaling pathway"/>
    <property type="evidence" value="ECO:0007669"/>
    <property type="project" value="TreeGrafter"/>
</dbReference>
<organism evidence="8 9">
    <name type="scientific">Potamilus streckersoni</name>
    <dbReference type="NCBI Taxonomy" id="2493646"/>
    <lineage>
        <taxon>Eukaryota</taxon>
        <taxon>Metazoa</taxon>
        <taxon>Spiralia</taxon>
        <taxon>Lophotrochozoa</taxon>
        <taxon>Mollusca</taxon>
        <taxon>Bivalvia</taxon>
        <taxon>Autobranchia</taxon>
        <taxon>Heteroconchia</taxon>
        <taxon>Palaeoheterodonta</taxon>
        <taxon>Unionida</taxon>
        <taxon>Unionoidea</taxon>
        <taxon>Unionidae</taxon>
        <taxon>Ambleminae</taxon>
        <taxon>Lampsilini</taxon>
        <taxon>Potamilus</taxon>
    </lineage>
</organism>
<dbReference type="GO" id="GO:0004930">
    <property type="term" value="F:G protein-coupled receptor activity"/>
    <property type="evidence" value="ECO:0007669"/>
    <property type="project" value="InterPro"/>
</dbReference>
<keyword evidence="4 6" id="KW-0472">Membrane</keyword>
<feature type="domain" description="G-protein coupled receptors family 2 profile 2" evidence="7">
    <location>
        <begin position="1"/>
        <end position="74"/>
    </location>
</feature>
<dbReference type="InterPro" id="IPR017981">
    <property type="entry name" value="GPCR_2-like_7TM"/>
</dbReference>
<dbReference type="Gene3D" id="1.20.1070.10">
    <property type="entry name" value="Rhodopsin 7-helix transmembrane proteins"/>
    <property type="match status" value="1"/>
</dbReference>
<dbReference type="GO" id="GO:0005886">
    <property type="term" value="C:plasma membrane"/>
    <property type="evidence" value="ECO:0007669"/>
    <property type="project" value="TreeGrafter"/>
</dbReference>
<evidence type="ECO:0000256" key="6">
    <source>
        <dbReference type="SAM" id="Phobius"/>
    </source>
</evidence>
<dbReference type="AlphaFoldDB" id="A0AAE0S695"/>
<evidence type="ECO:0000256" key="5">
    <source>
        <dbReference type="SAM" id="MobiDB-lite"/>
    </source>
</evidence>